<dbReference type="GO" id="GO:0005634">
    <property type="term" value="C:nucleus"/>
    <property type="evidence" value="ECO:0007669"/>
    <property type="project" value="UniProtKB-SubCell"/>
</dbReference>
<evidence type="ECO:0000256" key="4">
    <source>
        <dbReference type="ARBA" id="ARBA00022679"/>
    </source>
</evidence>
<feature type="active site" description="Proton acceptor" evidence="12">
    <location>
        <position position="330"/>
    </location>
</feature>
<dbReference type="GO" id="GO:0005524">
    <property type="term" value="F:ATP binding"/>
    <property type="evidence" value="ECO:0007669"/>
    <property type="project" value="UniProtKB-UniRule"/>
</dbReference>
<evidence type="ECO:0000256" key="3">
    <source>
        <dbReference type="ARBA" id="ARBA00016943"/>
    </source>
</evidence>
<dbReference type="AlphaFoldDB" id="A0A9W7ZZC2"/>
<comment type="similarity">
    <text evidence="12">Belongs to the carbohydrate kinase PfkB family. Ribokinase subfamily.</text>
</comment>
<comment type="pathway">
    <text evidence="12">Carbohydrate metabolism; D-ribose degradation; D-ribose 5-phosphate from beta-D-ribopyranose: step 2/2.</text>
</comment>
<dbReference type="SUPFAM" id="SSF53613">
    <property type="entry name" value="Ribokinase-like"/>
    <property type="match status" value="1"/>
</dbReference>
<dbReference type="OrthoDB" id="415590at2759"/>
<evidence type="ECO:0000256" key="11">
    <source>
        <dbReference type="ARBA" id="ARBA00023277"/>
    </source>
</evidence>
<accession>A0A9W7ZZC2</accession>
<dbReference type="Pfam" id="PF00294">
    <property type="entry name" value="PfkB"/>
    <property type="match status" value="2"/>
</dbReference>
<evidence type="ECO:0000256" key="10">
    <source>
        <dbReference type="ARBA" id="ARBA00022958"/>
    </source>
</evidence>
<feature type="compositionally biased region" description="Polar residues" evidence="13">
    <location>
        <begin position="215"/>
        <end position="226"/>
    </location>
</feature>
<feature type="binding site" evidence="12">
    <location>
        <position position="383"/>
    </location>
    <ligand>
        <name>K(+)</name>
        <dbReference type="ChEBI" id="CHEBI:29103"/>
    </ligand>
</feature>
<evidence type="ECO:0000256" key="5">
    <source>
        <dbReference type="ARBA" id="ARBA00022723"/>
    </source>
</evidence>
<dbReference type="GO" id="GO:0046872">
    <property type="term" value="F:metal ion binding"/>
    <property type="evidence" value="ECO:0007669"/>
    <property type="project" value="UniProtKB-KW"/>
</dbReference>
<comment type="subunit">
    <text evidence="12">Homodimer.</text>
</comment>
<keyword evidence="10 12" id="KW-0630">Potassium</keyword>
<dbReference type="GO" id="GO:0006508">
    <property type="term" value="P:proteolysis"/>
    <property type="evidence" value="ECO:0007669"/>
    <property type="project" value="UniProtKB-KW"/>
</dbReference>
<keyword evidence="12" id="KW-0539">Nucleus</keyword>
<keyword evidence="8 12" id="KW-0067">ATP-binding</keyword>
<comment type="cofactor">
    <cofactor evidence="12">
        <name>Mg(2+)</name>
        <dbReference type="ChEBI" id="CHEBI:18420"/>
    </cofactor>
    <text evidence="12">Requires a divalent cation, most likely magnesium in vivo, as an electrophilic catalyst to aid phosphoryl group transfer. It is the chelate of the metal and the nucleotide that is the actual substrate.</text>
</comment>
<evidence type="ECO:0000259" key="14">
    <source>
        <dbReference type="Pfam" id="PF00294"/>
    </source>
</evidence>
<dbReference type="EC" id="2.7.1.15" evidence="2 12"/>
<protein>
    <recommendedName>
        <fullName evidence="3 12">Ribokinase</fullName>
        <shortName evidence="12">RK</shortName>
        <ecNumber evidence="2 12">2.7.1.15</ecNumber>
    </recommendedName>
</protein>
<feature type="binding site" evidence="12">
    <location>
        <position position="379"/>
    </location>
    <ligand>
        <name>K(+)</name>
        <dbReference type="ChEBI" id="CHEBI:29103"/>
    </ligand>
</feature>
<evidence type="ECO:0000256" key="13">
    <source>
        <dbReference type="SAM" id="MobiDB-lite"/>
    </source>
</evidence>
<feature type="binding site" evidence="12">
    <location>
        <position position="377"/>
    </location>
    <ligand>
        <name>K(+)</name>
        <dbReference type="ChEBI" id="CHEBI:29103"/>
    </ligand>
</feature>
<comment type="caution">
    <text evidence="15">The sequence shown here is derived from an EMBL/GenBank/DDBJ whole genome shotgun (WGS) entry which is preliminary data.</text>
</comment>
<dbReference type="CDD" id="cd01174">
    <property type="entry name" value="ribokinase"/>
    <property type="match status" value="1"/>
</dbReference>
<keyword evidence="6 12" id="KW-0547">Nucleotide-binding</keyword>
<feature type="domain" description="Carbohydrate kinase PfkB" evidence="14">
    <location>
        <begin position="321"/>
        <end position="386"/>
    </location>
</feature>
<feature type="binding site" evidence="12">
    <location>
        <begin position="272"/>
        <end position="277"/>
    </location>
    <ligand>
        <name>ATP</name>
        <dbReference type="ChEBI" id="CHEBI:30616"/>
    </ligand>
</feature>
<dbReference type="Proteomes" id="UP001150569">
    <property type="component" value="Unassembled WGS sequence"/>
</dbReference>
<dbReference type="InterPro" id="IPR011611">
    <property type="entry name" value="PfkB_dom"/>
</dbReference>
<comment type="similarity">
    <text evidence="1">Belongs to the carbohydrate kinase pfkB family.</text>
</comment>
<comment type="activity regulation">
    <text evidence="12">Activated by a monovalent cation that binds near, but not in, the active site. The most likely occupant of the site in vivo is potassium. Ion binding induces a conformational change that may alter substrate affinity.</text>
</comment>
<keyword evidence="15" id="KW-0378">Hydrolase</keyword>
<keyword evidence="7 12" id="KW-0418">Kinase</keyword>
<reference evidence="15" key="1">
    <citation type="submission" date="2022-07" db="EMBL/GenBank/DDBJ databases">
        <title>Phylogenomic reconstructions and comparative analyses of Kickxellomycotina fungi.</title>
        <authorList>
            <person name="Reynolds N.K."/>
            <person name="Stajich J.E."/>
            <person name="Barry K."/>
            <person name="Grigoriev I.V."/>
            <person name="Crous P."/>
            <person name="Smith M.E."/>
        </authorList>
    </citation>
    <scope>NUCLEOTIDE SEQUENCE</scope>
    <source>
        <strain evidence="15">RSA 861</strain>
    </source>
</reference>
<feature type="binding site" evidence="12">
    <location>
        <position position="330"/>
    </location>
    <ligand>
        <name>substrate</name>
    </ligand>
</feature>
<comment type="catalytic activity">
    <reaction evidence="12">
        <text>D-ribose + ATP = D-ribose 5-phosphate + ADP + H(+)</text>
        <dbReference type="Rhea" id="RHEA:13697"/>
        <dbReference type="ChEBI" id="CHEBI:15378"/>
        <dbReference type="ChEBI" id="CHEBI:30616"/>
        <dbReference type="ChEBI" id="CHEBI:47013"/>
        <dbReference type="ChEBI" id="CHEBI:78346"/>
        <dbReference type="ChEBI" id="CHEBI:456216"/>
        <dbReference type="EC" id="2.7.1.15"/>
    </reaction>
</comment>
<evidence type="ECO:0000256" key="1">
    <source>
        <dbReference type="ARBA" id="ARBA00005380"/>
    </source>
</evidence>
<keyword evidence="5 12" id="KW-0479">Metal-binding</keyword>
<dbReference type="InterPro" id="IPR011877">
    <property type="entry name" value="Ribokinase"/>
</dbReference>
<feature type="binding site" evidence="12">
    <location>
        <position position="152"/>
    </location>
    <ligand>
        <name>substrate</name>
    </ligand>
</feature>
<keyword evidence="12" id="KW-0963">Cytoplasm</keyword>
<dbReference type="HAMAP" id="MF_01987">
    <property type="entry name" value="Ribokinase"/>
    <property type="match status" value="1"/>
</dbReference>
<evidence type="ECO:0000256" key="6">
    <source>
        <dbReference type="ARBA" id="ARBA00022741"/>
    </source>
</evidence>
<feature type="binding site" evidence="12">
    <location>
        <begin position="329"/>
        <end position="330"/>
    </location>
    <ligand>
        <name>ATP</name>
        <dbReference type="ChEBI" id="CHEBI:30616"/>
    </ligand>
</feature>
<feature type="binding site" evidence="12">
    <location>
        <position position="199"/>
    </location>
    <ligand>
        <name>ATP</name>
        <dbReference type="ChEBI" id="CHEBI:30616"/>
    </ligand>
</feature>
<feature type="binding site" evidence="12">
    <location>
        <begin position="48"/>
        <end position="52"/>
    </location>
    <ligand>
        <name>substrate</name>
    </ligand>
</feature>
<evidence type="ECO:0000313" key="16">
    <source>
        <dbReference type="Proteomes" id="UP001150569"/>
    </source>
</evidence>
<dbReference type="GO" id="GO:0004747">
    <property type="term" value="F:ribokinase activity"/>
    <property type="evidence" value="ECO:0007669"/>
    <property type="project" value="UniProtKB-UniRule"/>
</dbReference>
<dbReference type="EMBL" id="JANBPT010000582">
    <property type="protein sequence ID" value="KAJ1916479.1"/>
    <property type="molecule type" value="Genomic_DNA"/>
</dbReference>
<proteinExistence type="inferred from homology"/>
<keyword evidence="16" id="KW-1185">Reference proteome</keyword>
<comment type="function">
    <text evidence="12">Catalyzes the phosphorylation of ribose at O-5 in a reaction requiring ATP and magnesium. The resulting D-ribose-5-phosphate can then be used either for sythesis of nucleotides, histidine, and tryptophan, or as a component of the pentose phosphate pathway.</text>
</comment>
<evidence type="ECO:0000256" key="9">
    <source>
        <dbReference type="ARBA" id="ARBA00022842"/>
    </source>
</evidence>
<dbReference type="PANTHER" id="PTHR10584">
    <property type="entry name" value="SUGAR KINASE"/>
    <property type="match status" value="1"/>
</dbReference>
<dbReference type="GO" id="GO:0019303">
    <property type="term" value="P:D-ribose catabolic process"/>
    <property type="evidence" value="ECO:0007669"/>
    <property type="project" value="UniProtKB-UniRule"/>
</dbReference>
<dbReference type="InterPro" id="IPR002173">
    <property type="entry name" value="Carboh/pur_kinase_PfkB_CS"/>
</dbReference>
<feature type="binding site" evidence="12">
    <location>
        <position position="324"/>
    </location>
    <ligand>
        <name>K(+)</name>
        <dbReference type="ChEBI" id="CHEBI:29103"/>
    </ligand>
</feature>
<keyword evidence="9 12" id="KW-0460">Magnesium</keyword>
<comment type="subcellular location">
    <subcellularLocation>
        <location evidence="12">Cytoplasm</location>
    </subcellularLocation>
    <subcellularLocation>
        <location evidence="12">Nucleus</location>
    </subcellularLocation>
</comment>
<sequence>MAHDSAVSQPVRVLCLGSLNIDDVYQVNDIVRPGQTITTLRHTVSAGGKGANQAVALARSGALVSLAGKVGADGRWLIEKLQGLGVGIDLVEVLDEGQESTGRAIIQVARTSGQNCILLHPGANHAISAANLEHIMNTFQPRPGDLLLLQNEISMMPEALTLGRSHDLTVVWNPAPALTIADDHAQAFDLDAVDLIVVNEDEATVLYEQLRQREPNQQAAAGTTQGSKKDRELARDQLTPCPPLDPKTPDDFLAVAEKLHQALPDLSGVVITMGANGVVYHFKSGRKYGTRLEGHYQAPSPASLLGHHCHTRLNNEGNGSAVIDTTGAGDTWVGFFVGYLSQHTPATERAQPIELPSRTLATAIRVASIAAGLSVTKPGAMDSMPNWEEVERLL</sequence>
<organism evidence="15 16">
    <name type="scientific">Tieghemiomyces parasiticus</name>
    <dbReference type="NCBI Taxonomy" id="78921"/>
    <lineage>
        <taxon>Eukaryota</taxon>
        <taxon>Fungi</taxon>
        <taxon>Fungi incertae sedis</taxon>
        <taxon>Zoopagomycota</taxon>
        <taxon>Kickxellomycotina</taxon>
        <taxon>Dimargaritomycetes</taxon>
        <taxon>Dimargaritales</taxon>
        <taxon>Dimargaritaceae</taxon>
        <taxon>Tieghemiomyces</taxon>
    </lineage>
</organism>
<evidence type="ECO:0000256" key="7">
    <source>
        <dbReference type="ARBA" id="ARBA00022777"/>
    </source>
</evidence>
<dbReference type="GO" id="GO:0005737">
    <property type="term" value="C:cytoplasm"/>
    <property type="evidence" value="ECO:0007669"/>
    <property type="project" value="UniProtKB-SubCell"/>
</dbReference>
<evidence type="ECO:0000313" key="15">
    <source>
        <dbReference type="EMBL" id="KAJ1916479.1"/>
    </source>
</evidence>
<keyword evidence="15" id="KW-0121">Carboxypeptidase</keyword>
<evidence type="ECO:0000256" key="8">
    <source>
        <dbReference type="ARBA" id="ARBA00022840"/>
    </source>
</evidence>
<name>A0A9W7ZZC2_9FUNG</name>
<keyword evidence="15" id="KW-0645">Protease</keyword>
<gene>
    <name evidence="15" type="primary">KEX1_6</name>
    <name evidence="15" type="ORF">IWQ60_008092</name>
</gene>
<evidence type="ECO:0000256" key="12">
    <source>
        <dbReference type="HAMAP-Rule" id="MF_03215"/>
    </source>
</evidence>
<feature type="region of interest" description="Disordered" evidence="13">
    <location>
        <begin position="214"/>
        <end position="249"/>
    </location>
</feature>
<keyword evidence="11 12" id="KW-0119">Carbohydrate metabolism</keyword>
<feature type="binding site" evidence="12">
    <location>
        <position position="326"/>
    </location>
    <ligand>
        <name>K(+)</name>
        <dbReference type="ChEBI" id="CHEBI:29103"/>
    </ligand>
</feature>
<dbReference type="PRINTS" id="PR00990">
    <property type="entry name" value="RIBOKINASE"/>
</dbReference>
<dbReference type="Gene3D" id="3.40.1190.20">
    <property type="match status" value="1"/>
</dbReference>
<feature type="binding site" evidence="12">
    <location>
        <position position="374"/>
    </location>
    <ligand>
        <name>K(+)</name>
        <dbReference type="ChEBI" id="CHEBI:29103"/>
    </ligand>
</feature>
<feature type="domain" description="Carbohydrate kinase PfkB" evidence="14">
    <location>
        <begin position="13"/>
        <end position="280"/>
    </location>
</feature>
<keyword evidence="4 12" id="KW-0808">Transferase</keyword>
<dbReference type="PROSITE" id="PS00583">
    <property type="entry name" value="PFKB_KINASES_1"/>
    <property type="match status" value="1"/>
</dbReference>
<dbReference type="InterPro" id="IPR029056">
    <property type="entry name" value="Ribokinase-like"/>
</dbReference>
<dbReference type="PANTHER" id="PTHR10584:SF166">
    <property type="entry name" value="RIBOKINASE"/>
    <property type="match status" value="1"/>
</dbReference>
<dbReference type="InterPro" id="IPR002139">
    <property type="entry name" value="Ribo/fructo_kinase"/>
</dbReference>
<comment type="caution">
    <text evidence="12">Lacks conserved residue(s) required for the propagation of feature annotation.</text>
</comment>
<evidence type="ECO:0000256" key="2">
    <source>
        <dbReference type="ARBA" id="ARBA00012035"/>
    </source>
</evidence>
<dbReference type="GO" id="GO:0004180">
    <property type="term" value="F:carboxypeptidase activity"/>
    <property type="evidence" value="ECO:0007669"/>
    <property type="project" value="UniProtKB-KW"/>
</dbReference>
<feature type="binding site" evidence="12">
    <location>
        <begin position="20"/>
        <end position="22"/>
    </location>
    <ligand>
        <name>substrate</name>
    </ligand>
</feature>